<dbReference type="PANTHER" id="PTHR45138">
    <property type="entry name" value="REGULATORY COMPONENTS OF SENSORY TRANSDUCTION SYSTEM"/>
    <property type="match status" value="1"/>
</dbReference>
<dbReference type="GO" id="GO:0043709">
    <property type="term" value="P:cell adhesion involved in single-species biofilm formation"/>
    <property type="evidence" value="ECO:0007669"/>
    <property type="project" value="TreeGrafter"/>
</dbReference>
<dbReference type="STRING" id="1126833.VN24_16260"/>
<dbReference type="GO" id="GO:0005886">
    <property type="term" value="C:plasma membrane"/>
    <property type="evidence" value="ECO:0007669"/>
    <property type="project" value="TreeGrafter"/>
</dbReference>
<name>A0A0D5NLL8_9BACL</name>
<dbReference type="SMART" id="SM00267">
    <property type="entry name" value="GGDEF"/>
    <property type="match status" value="1"/>
</dbReference>
<feature type="transmembrane region" description="Helical" evidence="1">
    <location>
        <begin position="98"/>
        <end position="116"/>
    </location>
</feature>
<reference evidence="3 4" key="1">
    <citation type="journal article" date="2015" name="J. Biotechnol.">
        <title>Complete genome sequence of Paenibacillus beijingensis 7188(T) (=DSM 24997(T)), a novel rhizobacterium from jujube garden soil.</title>
        <authorList>
            <person name="Kwak Y."/>
            <person name="Shin J.H."/>
        </authorList>
    </citation>
    <scope>NUCLEOTIDE SEQUENCE [LARGE SCALE GENOMIC DNA]</scope>
    <source>
        <strain evidence="3 4">DSM 24997</strain>
    </source>
</reference>
<dbReference type="InterPro" id="IPR043128">
    <property type="entry name" value="Rev_trsase/Diguanyl_cyclase"/>
</dbReference>
<feature type="transmembrane region" description="Helical" evidence="1">
    <location>
        <begin position="75"/>
        <end position="92"/>
    </location>
</feature>
<dbReference type="SUPFAM" id="SSF55073">
    <property type="entry name" value="Nucleotide cyclase"/>
    <property type="match status" value="1"/>
</dbReference>
<keyword evidence="1" id="KW-0812">Transmembrane</keyword>
<dbReference type="PATRIC" id="fig|1126833.4.peg.3560"/>
<dbReference type="GO" id="GO:0052621">
    <property type="term" value="F:diguanylate cyclase activity"/>
    <property type="evidence" value="ECO:0007669"/>
    <property type="project" value="TreeGrafter"/>
</dbReference>
<dbReference type="Proteomes" id="UP000032633">
    <property type="component" value="Chromosome"/>
</dbReference>
<dbReference type="OrthoDB" id="9759607at2"/>
<dbReference type="PANTHER" id="PTHR45138:SF9">
    <property type="entry name" value="DIGUANYLATE CYCLASE DGCM-RELATED"/>
    <property type="match status" value="1"/>
</dbReference>
<dbReference type="FunFam" id="3.30.70.270:FF:000001">
    <property type="entry name" value="Diguanylate cyclase domain protein"/>
    <property type="match status" value="1"/>
</dbReference>
<dbReference type="KEGG" id="pbj:VN24_16260"/>
<dbReference type="AlphaFoldDB" id="A0A0D5NLL8"/>
<dbReference type="InterPro" id="IPR029787">
    <property type="entry name" value="Nucleotide_cyclase"/>
</dbReference>
<dbReference type="PROSITE" id="PS50887">
    <property type="entry name" value="GGDEF"/>
    <property type="match status" value="1"/>
</dbReference>
<feature type="transmembrane region" description="Helical" evidence="1">
    <location>
        <begin position="20"/>
        <end position="39"/>
    </location>
</feature>
<reference evidence="4" key="2">
    <citation type="submission" date="2015-03" db="EMBL/GenBank/DDBJ databases">
        <title>Genome sequence of Paenibacillus beijingensis strain DSM 24997T.</title>
        <authorList>
            <person name="Kwak Y."/>
            <person name="Shin J.-H."/>
        </authorList>
    </citation>
    <scope>NUCLEOTIDE SEQUENCE [LARGE SCALE GENOMIC DNA]</scope>
    <source>
        <strain evidence="4">DSM 24997</strain>
    </source>
</reference>
<keyword evidence="1" id="KW-0472">Membrane</keyword>
<sequence length="370" mass="42384">MENSLDYNRNRWNRMLLNGFWLLLLLTILLESLYLPVTYLPSSQFVMHYIALPTLFQLIVLLLAETGLRLLSDRFKDYMLIAASALLSTVIVNVHIEINYLLLALFCPVIVSIFYFHTKKLLFALGCTLASLYGLYFFNSYMHEDISQAGLATITMMFASYSLIGWGVLLRGRELTSYYRTITKSNQELLVKTIVMDKLAKTDALTELYNHITFHEYLDKLIEHHDTNGMPLQLALIDIDNFKSVNDTYGHRAGDVVLRTVADIVRAEAGQNDFVARYGGEEFAVIFTEITPERSLKALEQIRHDIAQIRHEVLGERYITVSTGFSSYRPHEGKEPFFQRTDQALYLAKKTGKNRVVDADVAELKVEQLV</sequence>
<protein>
    <recommendedName>
        <fullName evidence="2">GGDEF domain-containing protein</fullName>
    </recommendedName>
</protein>
<evidence type="ECO:0000259" key="2">
    <source>
        <dbReference type="PROSITE" id="PS50887"/>
    </source>
</evidence>
<feature type="domain" description="GGDEF" evidence="2">
    <location>
        <begin position="230"/>
        <end position="361"/>
    </location>
</feature>
<feature type="transmembrane region" description="Helical" evidence="1">
    <location>
        <begin position="121"/>
        <end position="138"/>
    </location>
</feature>
<feature type="transmembrane region" description="Helical" evidence="1">
    <location>
        <begin position="45"/>
        <end position="63"/>
    </location>
</feature>
<dbReference type="NCBIfam" id="TIGR00254">
    <property type="entry name" value="GGDEF"/>
    <property type="match status" value="1"/>
</dbReference>
<dbReference type="EMBL" id="CP011058">
    <property type="protein sequence ID" value="AJY75823.1"/>
    <property type="molecule type" value="Genomic_DNA"/>
</dbReference>
<dbReference type="RefSeq" id="WP_045671251.1">
    <property type="nucleotide sequence ID" value="NZ_CP011058.1"/>
</dbReference>
<dbReference type="HOGENOM" id="CLU_000445_11_1_9"/>
<organism evidence="3 4">
    <name type="scientific">Paenibacillus beijingensis</name>
    <dbReference type="NCBI Taxonomy" id="1126833"/>
    <lineage>
        <taxon>Bacteria</taxon>
        <taxon>Bacillati</taxon>
        <taxon>Bacillota</taxon>
        <taxon>Bacilli</taxon>
        <taxon>Bacillales</taxon>
        <taxon>Paenibacillaceae</taxon>
        <taxon>Paenibacillus</taxon>
    </lineage>
</organism>
<evidence type="ECO:0000313" key="4">
    <source>
        <dbReference type="Proteomes" id="UP000032633"/>
    </source>
</evidence>
<keyword evidence="1" id="KW-1133">Transmembrane helix</keyword>
<dbReference type="GO" id="GO:1902201">
    <property type="term" value="P:negative regulation of bacterial-type flagellum-dependent cell motility"/>
    <property type="evidence" value="ECO:0007669"/>
    <property type="project" value="TreeGrafter"/>
</dbReference>
<feature type="transmembrane region" description="Helical" evidence="1">
    <location>
        <begin position="150"/>
        <end position="170"/>
    </location>
</feature>
<dbReference type="Pfam" id="PF00990">
    <property type="entry name" value="GGDEF"/>
    <property type="match status" value="1"/>
</dbReference>
<gene>
    <name evidence="3" type="ORF">VN24_16260</name>
</gene>
<evidence type="ECO:0000313" key="3">
    <source>
        <dbReference type="EMBL" id="AJY75823.1"/>
    </source>
</evidence>
<dbReference type="InterPro" id="IPR050469">
    <property type="entry name" value="Diguanylate_Cyclase"/>
</dbReference>
<dbReference type="Gene3D" id="3.30.70.270">
    <property type="match status" value="1"/>
</dbReference>
<accession>A0A0D5NLL8</accession>
<dbReference type="CDD" id="cd01949">
    <property type="entry name" value="GGDEF"/>
    <property type="match status" value="1"/>
</dbReference>
<keyword evidence="4" id="KW-1185">Reference proteome</keyword>
<proteinExistence type="predicted"/>
<dbReference type="InterPro" id="IPR000160">
    <property type="entry name" value="GGDEF_dom"/>
</dbReference>
<evidence type="ECO:0000256" key="1">
    <source>
        <dbReference type="SAM" id="Phobius"/>
    </source>
</evidence>